<keyword evidence="6" id="KW-0645">Protease</keyword>
<evidence type="ECO:0000256" key="6">
    <source>
        <dbReference type="ARBA" id="ARBA00022670"/>
    </source>
</evidence>
<evidence type="ECO:0000256" key="13">
    <source>
        <dbReference type="PIRSR" id="PIRSR602169-1"/>
    </source>
</evidence>
<dbReference type="Gene3D" id="2.60.120.380">
    <property type="match status" value="2"/>
</dbReference>
<evidence type="ECO:0000256" key="15">
    <source>
        <dbReference type="SAM" id="SignalP"/>
    </source>
</evidence>
<evidence type="ECO:0000256" key="11">
    <source>
        <dbReference type="ARBA" id="ARBA00023049"/>
    </source>
</evidence>
<dbReference type="EC" id="3.4.24.3" evidence="4"/>
<feature type="active site" evidence="13">
    <location>
        <position position="445"/>
    </location>
</feature>
<feature type="region of interest" description="Disordered" evidence="14">
    <location>
        <begin position="574"/>
        <end position="594"/>
    </location>
</feature>
<comment type="subcellular location">
    <subcellularLocation>
        <location evidence="3">Secreted</location>
    </subcellularLocation>
</comment>
<keyword evidence="9" id="KW-0378">Hydrolase</keyword>
<evidence type="ECO:0000256" key="10">
    <source>
        <dbReference type="ARBA" id="ARBA00022833"/>
    </source>
</evidence>
<keyword evidence="11" id="KW-0482">Metalloprotease</keyword>
<dbReference type="PANTHER" id="PTHR13062:SF9">
    <property type="entry name" value="MICROBIAL COLLAGENASE"/>
    <property type="match status" value="1"/>
</dbReference>
<evidence type="ECO:0000256" key="5">
    <source>
        <dbReference type="ARBA" id="ARBA00022525"/>
    </source>
</evidence>
<dbReference type="PANTHER" id="PTHR13062">
    <property type="entry name" value="COLLAGENASE"/>
    <property type="match status" value="1"/>
</dbReference>
<feature type="domain" description="Peptidase M9 collagenase N-terminal" evidence="16">
    <location>
        <begin position="49"/>
        <end position="221"/>
    </location>
</feature>
<evidence type="ECO:0000256" key="4">
    <source>
        <dbReference type="ARBA" id="ARBA00012653"/>
    </source>
</evidence>
<sequence length="824" mass="93913">MIINNYISSWYRITPLALAISGSLIAPSTFATELIEPKSCSAHEISLSAQFLDNIENANYECRKSWFSAPRPLFESLYSEPQLQRVVHRLNLRITEYTGEDSQANQIENLSEYVRAAYYIRYGFKAELNDYSDQLDAQLTESIQSFIAHPQAMATGQKQANAMYSMIYMIDSIRQLPSIMDSLVTLLDTLSVDNADNWENQRTLNVLFQAMSGHSGIQTYYDHLQARPDYLIKLHQFILNKEWALETQSSFLVTNAAREMGRLLASPHASTRKQVLIILQDLLTRYPLGGKSDKMWVGIVEMLSYFAPDKAKELGLENAKQDLEQRVITLDYHCDGPATIRAQNMTQSQAQTSCEMLTEKEIDFHIVTKSGYRPVNDDLNDTVEIVVFDSNSDYTTYSSFLFGNTTNNGGQYLEGRPSQVDNKARFIAYRQDNNDGFAVLNLEHEYVHYLDGRFNLHGNFNDNLREGYVIWWLEGFAEYMSYKNGYSDAIKIGQNKTYRLTDILATTYSHDTDRIYRWGYLAVRFLIDNHPEEVDTLLALSREGDYKAWAKAVKNIGKQYDNAFNSWLDTVANEESPDKGNIEHPDKPTQPSDNITALNANTTIALSSEIYNEQLFYFDVTSEAAAVSVSISGDGDADVYASFNKIAHYYDYDISNFQRGSEETIRFTPNNANAPLNVGRYYFSVAAREAFEHVELTVNIENEASTTTPAIPSDDLKPVVLNKSIATEIVIHEQRYLVLYVPEDDQTVRIWVNNKSSTTNENKGDINLYAAKDYWPTKKQNEASSTHFGNNEFIEMHVEKASYVYFSMTASQPDNLTEVYVTYE</sequence>
<evidence type="ECO:0000313" key="17">
    <source>
        <dbReference type="EMBL" id="OCH21756.1"/>
    </source>
</evidence>
<comment type="caution">
    <text evidence="17">The sequence shown here is derived from an EMBL/GenBank/DDBJ whole genome shotgun (WGS) entry which is preliminary data.</text>
</comment>
<dbReference type="InterPro" id="IPR013661">
    <property type="entry name" value="Peptidase_M9_N_dom"/>
</dbReference>
<evidence type="ECO:0000256" key="7">
    <source>
        <dbReference type="ARBA" id="ARBA00022723"/>
    </source>
</evidence>
<dbReference type="GO" id="GO:0008270">
    <property type="term" value="F:zinc ion binding"/>
    <property type="evidence" value="ECO:0007669"/>
    <property type="project" value="InterPro"/>
</dbReference>
<feature type="chain" id="PRO_5008632339" description="microbial collagenase" evidence="15">
    <location>
        <begin position="32"/>
        <end position="824"/>
    </location>
</feature>
<evidence type="ECO:0000256" key="9">
    <source>
        <dbReference type="ARBA" id="ARBA00022801"/>
    </source>
</evidence>
<dbReference type="PRINTS" id="PR00931">
    <property type="entry name" value="MICOLLPTASE"/>
</dbReference>
<dbReference type="InterPro" id="IPR002169">
    <property type="entry name" value="Peptidase_M9A/M9B"/>
</dbReference>
<dbReference type="Pfam" id="PF01752">
    <property type="entry name" value="Peptidase_M9"/>
    <property type="match status" value="1"/>
</dbReference>
<accession>A0A1B9P066</accession>
<reference evidence="17 18" key="1">
    <citation type="submission" date="2016-06" db="EMBL/GenBank/DDBJ databases">
        <authorList>
            <person name="Kjaerup R.B."/>
            <person name="Dalgaard T.S."/>
            <person name="Juul-Madsen H.R."/>
        </authorList>
    </citation>
    <scope>NUCLEOTIDE SEQUENCE [LARGE SCALE GENOMIC DNA]</scope>
    <source>
        <strain evidence="17 18">1S159</strain>
    </source>
</reference>
<dbReference type="Pfam" id="PF08453">
    <property type="entry name" value="Peptidase_M9_N"/>
    <property type="match status" value="1"/>
</dbReference>
<feature type="compositionally biased region" description="Basic and acidic residues" evidence="14">
    <location>
        <begin position="576"/>
        <end position="587"/>
    </location>
</feature>
<gene>
    <name evidence="17" type="ORF">A6E04_07790</name>
</gene>
<organism evidence="17 18">
    <name type="scientific">Aliivibrio logei</name>
    <name type="common">Vibrio logei</name>
    <dbReference type="NCBI Taxonomy" id="688"/>
    <lineage>
        <taxon>Bacteria</taxon>
        <taxon>Pseudomonadati</taxon>
        <taxon>Pseudomonadota</taxon>
        <taxon>Gammaproteobacteria</taxon>
        <taxon>Vibrionales</taxon>
        <taxon>Vibrionaceae</taxon>
        <taxon>Aliivibrio</taxon>
    </lineage>
</organism>
<dbReference type="EMBL" id="MAJU01000008">
    <property type="protein sequence ID" value="OCH21756.1"/>
    <property type="molecule type" value="Genomic_DNA"/>
</dbReference>
<dbReference type="Gene3D" id="1.10.390.20">
    <property type="match status" value="1"/>
</dbReference>
<dbReference type="RefSeq" id="WP_065610372.1">
    <property type="nucleotide sequence ID" value="NZ_CAWMPN010000008.1"/>
</dbReference>
<protein>
    <recommendedName>
        <fullName evidence="4">microbial collagenase</fullName>
        <ecNumber evidence="4">3.4.24.3</ecNumber>
    </recommendedName>
</protein>
<comment type="catalytic activity">
    <reaction evidence="1">
        <text>Digestion of native collagen in the triple helical region at Xaa-|-Gly bonds. With synthetic peptides, a preference is shown for Gly at P3 and P1', Pro and Ala at P2 and P2', and hydroxyproline, Ala or Arg at P3'.</text>
        <dbReference type="EC" id="3.4.24.3"/>
    </reaction>
</comment>
<keyword evidence="8 15" id="KW-0732">Signal</keyword>
<comment type="cofactor">
    <cofactor evidence="2">
        <name>Zn(2+)</name>
        <dbReference type="ChEBI" id="CHEBI:29105"/>
    </cofactor>
</comment>
<evidence type="ECO:0000256" key="2">
    <source>
        <dbReference type="ARBA" id="ARBA00001947"/>
    </source>
</evidence>
<evidence type="ECO:0000313" key="18">
    <source>
        <dbReference type="Proteomes" id="UP000093523"/>
    </source>
</evidence>
<name>A0A1B9P066_ALILO</name>
<dbReference type="Proteomes" id="UP000093523">
    <property type="component" value="Unassembled WGS sequence"/>
</dbReference>
<evidence type="ECO:0000256" key="14">
    <source>
        <dbReference type="SAM" id="MobiDB-lite"/>
    </source>
</evidence>
<keyword evidence="5" id="KW-0964">Secreted</keyword>
<keyword evidence="10" id="KW-0862">Zinc</keyword>
<dbReference type="GO" id="GO:0005576">
    <property type="term" value="C:extracellular region"/>
    <property type="evidence" value="ECO:0007669"/>
    <property type="project" value="UniProtKB-SubCell"/>
</dbReference>
<keyword evidence="12" id="KW-0865">Zymogen</keyword>
<evidence type="ECO:0000256" key="8">
    <source>
        <dbReference type="ARBA" id="ARBA00022729"/>
    </source>
</evidence>
<dbReference type="OrthoDB" id="9802683at2"/>
<dbReference type="AlphaFoldDB" id="A0A1B9P066"/>
<keyword evidence="7" id="KW-0479">Metal-binding</keyword>
<dbReference type="Gene3D" id="3.40.30.160">
    <property type="entry name" value="Collagenase ColT, N-terminal domain"/>
    <property type="match status" value="1"/>
</dbReference>
<evidence type="ECO:0000259" key="16">
    <source>
        <dbReference type="Pfam" id="PF08453"/>
    </source>
</evidence>
<evidence type="ECO:0000256" key="1">
    <source>
        <dbReference type="ARBA" id="ARBA00000424"/>
    </source>
</evidence>
<feature type="signal peptide" evidence="15">
    <location>
        <begin position="1"/>
        <end position="31"/>
    </location>
</feature>
<dbReference type="GO" id="GO:0006508">
    <property type="term" value="P:proteolysis"/>
    <property type="evidence" value="ECO:0007669"/>
    <property type="project" value="UniProtKB-KW"/>
</dbReference>
<dbReference type="GO" id="GO:0004222">
    <property type="term" value="F:metalloendopeptidase activity"/>
    <property type="evidence" value="ECO:0007669"/>
    <property type="project" value="UniProtKB-EC"/>
</dbReference>
<evidence type="ECO:0000256" key="3">
    <source>
        <dbReference type="ARBA" id="ARBA00004613"/>
    </source>
</evidence>
<proteinExistence type="predicted"/>
<evidence type="ECO:0000256" key="12">
    <source>
        <dbReference type="ARBA" id="ARBA00023145"/>
    </source>
</evidence>
<dbReference type="STRING" id="688.A6E04_07790"/>